<comment type="caution">
    <text evidence="2">The sequence shown here is derived from an EMBL/GenBank/DDBJ whole genome shotgun (WGS) entry which is preliminary data.</text>
</comment>
<name>A0ABV7JLT2_9SPHI</name>
<keyword evidence="3" id="KW-1185">Reference proteome</keyword>
<organism evidence="2 3">
    <name type="scientific">Parapedobacter deserti</name>
    <dbReference type="NCBI Taxonomy" id="1912957"/>
    <lineage>
        <taxon>Bacteria</taxon>
        <taxon>Pseudomonadati</taxon>
        <taxon>Bacteroidota</taxon>
        <taxon>Sphingobacteriia</taxon>
        <taxon>Sphingobacteriales</taxon>
        <taxon>Sphingobacteriaceae</taxon>
        <taxon>Parapedobacter</taxon>
    </lineage>
</organism>
<gene>
    <name evidence="2" type="ORF">ACFOET_11070</name>
</gene>
<evidence type="ECO:0000313" key="2">
    <source>
        <dbReference type="EMBL" id="MFC3198152.1"/>
    </source>
</evidence>
<evidence type="ECO:0000313" key="3">
    <source>
        <dbReference type="Proteomes" id="UP001595526"/>
    </source>
</evidence>
<proteinExistence type="predicted"/>
<dbReference type="RefSeq" id="WP_379022541.1">
    <property type="nucleotide sequence ID" value="NZ_JBHRTA010000032.1"/>
</dbReference>
<accession>A0ABV7JLT2</accession>
<dbReference type="Proteomes" id="UP001595526">
    <property type="component" value="Unassembled WGS sequence"/>
</dbReference>
<sequence length="156" mass="17488">MKRYRQGKKVSGNGCVSQISYYRAKRCGGCPLLGMCHKSREDRIIMINHRLNELRNKARELLTSERGLMHRSKRPIEPEAAFGQLKGNNNFNRFTLKGLVGVGIEFALMAIGHNLRKMAAKAKNSENNGPDNPCSPSPLRLCHLCPNHYSRIGKAA</sequence>
<dbReference type="PANTHER" id="PTHR33408:SF2">
    <property type="entry name" value="TRANSPOSASE DDE DOMAIN-CONTAINING PROTEIN"/>
    <property type="match status" value="1"/>
</dbReference>
<reference evidence="3" key="1">
    <citation type="journal article" date="2019" name="Int. J. Syst. Evol. Microbiol.">
        <title>The Global Catalogue of Microorganisms (GCM) 10K type strain sequencing project: providing services to taxonomists for standard genome sequencing and annotation.</title>
        <authorList>
            <consortium name="The Broad Institute Genomics Platform"/>
            <consortium name="The Broad Institute Genome Sequencing Center for Infectious Disease"/>
            <person name="Wu L."/>
            <person name="Ma J."/>
        </authorList>
    </citation>
    <scope>NUCLEOTIDE SEQUENCE [LARGE SCALE GENOMIC DNA]</scope>
    <source>
        <strain evidence="3">KCTC 52416</strain>
    </source>
</reference>
<protein>
    <submittedName>
        <fullName evidence="2">Transposase</fullName>
    </submittedName>
</protein>
<dbReference type="Pfam" id="PF13751">
    <property type="entry name" value="DDE_Tnp_1_6"/>
    <property type="match status" value="1"/>
</dbReference>
<dbReference type="PANTHER" id="PTHR33408">
    <property type="entry name" value="TRANSPOSASE"/>
    <property type="match status" value="1"/>
</dbReference>
<evidence type="ECO:0000259" key="1">
    <source>
        <dbReference type="Pfam" id="PF13751"/>
    </source>
</evidence>
<feature type="domain" description="Transposase DDE" evidence="1">
    <location>
        <begin position="8"/>
        <end position="119"/>
    </location>
</feature>
<dbReference type="InterPro" id="IPR025668">
    <property type="entry name" value="Tnp_DDE_dom"/>
</dbReference>
<dbReference type="EMBL" id="JBHRTA010000032">
    <property type="protein sequence ID" value="MFC3198152.1"/>
    <property type="molecule type" value="Genomic_DNA"/>
</dbReference>